<evidence type="ECO:0000313" key="2">
    <source>
        <dbReference type="Proteomes" id="UP000061569"/>
    </source>
</evidence>
<reference evidence="1 2" key="1">
    <citation type="submission" date="2015-11" db="EMBL/GenBank/DDBJ databases">
        <title>Genome sequences of Lysobacter enzymogenes strain C3 and Lysobacter antibioticus ATCC 29479.</title>
        <authorList>
            <person name="Kobayashi D.Y."/>
        </authorList>
    </citation>
    <scope>NUCLEOTIDE SEQUENCE [LARGE SCALE GENOMIC DNA]</scope>
    <source>
        <strain evidence="1 2">C3</strain>
    </source>
</reference>
<dbReference type="EMBL" id="CP013140">
    <property type="protein sequence ID" value="ALN58868.1"/>
    <property type="molecule type" value="Genomic_DNA"/>
</dbReference>
<dbReference type="AlphaFoldDB" id="A0A0S2DJZ9"/>
<dbReference type="STRING" id="69.GLE_3524"/>
<proteinExistence type="predicted"/>
<dbReference type="OrthoDB" id="7067101at2"/>
<dbReference type="Proteomes" id="UP000061569">
    <property type="component" value="Chromosome"/>
</dbReference>
<protein>
    <submittedName>
        <fullName evidence="1">Uncharacterized protein</fullName>
    </submittedName>
</protein>
<evidence type="ECO:0000313" key="1">
    <source>
        <dbReference type="EMBL" id="ALN58868.1"/>
    </source>
</evidence>
<gene>
    <name evidence="1" type="ORF">GLE_3524</name>
</gene>
<sequence>MPLELIQARHQSAIHDSRKLFVVDERFHAQLFARAPSPNEYPLLHQLRDYYADATLLLGDLPRLHAELERLTAQFTERTQVREFSRFVAQAIADGDNLYATAD</sequence>
<dbReference type="PATRIC" id="fig|69.6.peg.3468"/>
<dbReference type="KEGG" id="lez:GLE_3524"/>
<name>A0A0S2DJZ9_LYSEN</name>
<accession>A0A0S2DJZ9</accession>
<organism evidence="1 2">
    <name type="scientific">Lysobacter enzymogenes</name>
    <dbReference type="NCBI Taxonomy" id="69"/>
    <lineage>
        <taxon>Bacteria</taxon>
        <taxon>Pseudomonadati</taxon>
        <taxon>Pseudomonadota</taxon>
        <taxon>Gammaproteobacteria</taxon>
        <taxon>Lysobacterales</taxon>
        <taxon>Lysobacteraceae</taxon>
        <taxon>Lysobacter</taxon>
    </lineage>
</organism>